<protein>
    <recommendedName>
        <fullName evidence="3">Primosomal replication protein N</fullName>
    </recommendedName>
</protein>
<organism evidence="1 2">
    <name type="scientific">Pseudidiomarina atlantica</name>
    <dbReference type="NCBI Taxonomy" id="1517416"/>
    <lineage>
        <taxon>Bacteria</taxon>
        <taxon>Pseudomonadati</taxon>
        <taxon>Pseudomonadota</taxon>
        <taxon>Gammaproteobacteria</taxon>
        <taxon>Alteromonadales</taxon>
        <taxon>Idiomarinaceae</taxon>
        <taxon>Pseudidiomarina</taxon>
    </lineage>
</organism>
<dbReference type="InterPro" id="IPR038338">
    <property type="entry name" value="PriC_sf"/>
</dbReference>
<keyword evidence="2" id="KW-1185">Reference proteome</keyword>
<dbReference type="Proteomes" id="UP000053718">
    <property type="component" value="Unassembled WGS sequence"/>
</dbReference>
<name>A0A094IRX4_9GAMM</name>
<dbReference type="OrthoDB" id="6240036at2"/>
<reference evidence="1 2" key="1">
    <citation type="submission" date="2014-06" db="EMBL/GenBank/DDBJ databases">
        <title>Draft genome sequence of Idiomarina sp. MCCC 1A10513.</title>
        <authorList>
            <person name="Du J."/>
            <person name="Lai Q."/>
            <person name="Shao Z."/>
        </authorList>
    </citation>
    <scope>NUCLEOTIDE SEQUENCE [LARGE SCALE GENOMIC DNA]</scope>
    <source>
        <strain evidence="1 2">MCCC 1A10513</strain>
    </source>
</reference>
<dbReference type="Pfam" id="PF07445">
    <property type="entry name" value="PriC"/>
    <property type="match status" value="1"/>
</dbReference>
<proteinExistence type="predicted"/>
<dbReference type="InterPro" id="IPR010890">
    <property type="entry name" value="PriC"/>
</dbReference>
<dbReference type="AlphaFoldDB" id="A0A094IRX4"/>
<evidence type="ECO:0008006" key="3">
    <source>
        <dbReference type="Google" id="ProtNLM"/>
    </source>
</evidence>
<sequence length="98" mass="11553">MDNATMRQLTQRLRQQTRAMRQRITRLGIAEESFHDWFDAQLFRVNHAAPSGYCDEIDELIAQLERSASESHQRWLATKIEQQMLALLRALAHFERKA</sequence>
<dbReference type="Gene3D" id="1.20.1270.340">
    <property type="match status" value="1"/>
</dbReference>
<dbReference type="eggNOG" id="ENOG50300IT">
    <property type="taxonomic scope" value="Bacteria"/>
</dbReference>
<dbReference type="EMBL" id="JPIN01000007">
    <property type="protein sequence ID" value="KFZ28619.1"/>
    <property type="molecule type" value="Genomic_DNA"/>
</dbReference>
<evidence type="ECO:0000313" key="2">
    <source>
        <dbReference type="Proteomes" id="UP000053718"/>
    </source>
</evidence>
<gene>
    <name evidence="1" type="ORF">IDAT_07670</name>
</gene>
<accession>A0A094IRX4</accession>
<comment type="caution">
    <text evidence="1">The sequence shown here is derived from an EMBL/GenBank/DDBJ whole genome shotgun (WGS) entry which is preliminary data.</text>
</comment>
<evidence type="ECO:0000313" key="1">
    <source>
        <dbReference type="EMBL" id="KFZ28619.1"/>
    </source>
</evidence>
<dbReference type="RefSeq" id="WP_034732458.1">
    <property type="nucleotide sequence ID" value="NZ_JPIN01000007.1"/>
</dbReference>